<gene>
    <name evidence="1" type="ORF">GCM10020366_47720</name>
</gene>
<dbReference type="Proteomes" id="UP001500483">
    <property type="component" value="Unassembled WGS sequence"/>
</dbReference>
<reference evidence="2" key="1">
    <citation type="journal article" date="2019" name="Int. J. Syst. Evol. Microbiol.">
        <title>The Global Catalogue of Microorganisms (GCM) 10K type strain sequencing project: providing services to taxonomists for standard genome sequencing and annotation.</title>
        <authorList>
            <consortium name="The Broad Institute Genomics Platform"/>
            <consortium name="The Broad Institute Genome Sequencing Center for Infectious Disease"/>
            <person name="Wu L."/>
            <person name="Ma J."/>
        </authorList>
    </citation>
    <scope>NUCLEOTIDE SEQUENCE [LARGE SCALE GENOMIC DNA]</scope>
    <source>
        <strain evidence="2">JCM 9687</strain>
    </source>
</reference>
<organism evidence="1 2">
    <name type="scientific">Saccharopolyspora gregorii</name>
    <dbReference type="NCBI Taxonomy" id="33914"/>
    <lineage>
        <taxon>Bacteria</taxon>
        <taxon>Bacillati</taxon>
        <taxon>Actinomycetota</taxon>
        <taxon>Actinomycetes</taxon>
        <taxon>Pseudonocardiales</taxon>
        <taxon>Pseudonocardiaceae</taxon>
        <taxon>Saccharopolyspora</taxon>
    </lineage>
</organism>
<proteinExistence type="predicted"/>
<protein>
    <submittedName>
        <fullName evidence="1">Uncharacterized protein</fullName>
    </submittedName>
</protein>
<keyword evidence="2" id="KW-1185">Reference proteome</keyword>
<name>A0ABP6RWF7_9PSEU</name>
<sequence>MTTTTTFSREIGESTADFQESVVRANLSACVDHDDDERRFADEVEIEHITDADGQVVEVIGRLNRAPEAAYLDENYDPAEAEP</sequence>
<dbReference type="RefSeq" id="WP_344929537.1">
    <property type="nucleotide sequence ID" value="NZ_BAAAYK010000038.1"/>
</dbReference>
<evidence type="ECO:0000313" key="1">
    <source>
        <dbReference type="EMBL" id="GAA3361907.1"/>
    </source>
</evidence>
<comment type="caution">
    <text evidence="1">The sequence shown here is derived from an EMBL/GenBank/DDBJ whole genome shotgun (WGS) entry which is preliminary data.</text>
</comment>
<dbReference type="EMBL" id="BAAAYK010000038">
    <property type="protein sequence ID" value="GAA3361907.1"/>
    <property type="molecule type" value="Genomic_DNA"/>
</dbReference>
<accession>A0ABP6RWF7</accession>
<evidence type="ECO:0000313" key="2">
    <source>
        <dbReference type="Proteomes" id="UP001500483"/>
    </source>
</evidence>